<gene>
    <name evidence="2" type="ORF">WMQ36_10470</name>
</gene>
<feature type="compositionally biased region" description="Gly residues" evidence="1">
    <location>
        <begin position="130"/>
        <end position="154"/>
    </location>
</feature>
<proteinExistence type="predicted"/>
<name>A0ABV1D730_9FIRM</name>
<protein>
    <recommendedName>
        <fullName evidence="4">Collagen-like protein</fullName>
    </recommendedName>
</protein>
<evidence type="ECO:0008006" key="4">
    <source>
        <dbReference type="Google" id="ProtNLM"/>
    </source>
</evidence>
<dbReference type="Proteomes" id="UP001454086">
    <property type="component" value="Unassembled WGS sequence"/>
</dbReference>
<evidence type="ECO:0000256" key="1">
    <source>
        <dbReference type="SAM" id="MobiDB-lite"/>
    </source>
</evidence>
<sequence>MADIYIETASGIWGKDGQDGMDLLEKARNGEPGRVKGFLHKRYIQATPGGNGQDAGKMQDGFNGGNGAEGQDCPGLLLECRVFTVDRPISIWAVGGAGGNGGSGGRGGRGGAGGDAGEQLAAYINEYGPQKGGKGGRGGNGGDGGFGGNGGNGGSVTVRFGASRIPEPVTVQADGGIGGKPGPGGGCGPGGPGGMNGKDTGIDSNSAKPGFMGLFRKKRYIVRPRMSSRAEGGSPGVCGSPGRPGNPGSPGRISVEQVAKDREKAE</sequence>
<keyword evidence="3" id="KW-1185">Reference proteome</keyword>
<organism evidence="2 3">
    <name type="scientific">Enterocloster hominis</name>
    <name type="common">ex Hitch et al. 2024</name>
    <dbReference type="NCBI Taxonomy" id="1917870"/>
    <lineage>
        <taxon>Bacteria</taxon>
        <taxon>Bacillati</taxon>
        <taxon>Bacillota</taxon>
        <taxon>Clostridia</taxon>
        <taxon>Lachnospirales</taxon>
        <taxon>Lachnospiraceae</taxon>
        <taxon>Enterocloster</taxon>
    </lineage>
</organism>
<dbReference type="RefSeq" id="WP_008721456.1">
    <property type="nucleotide sequence ID" value="NZ_JBBMFM010000031.1"/>
</dbReference>
<feature type="region of interest" description="Disordered" evidence="1">
    <location>
        <begin position="128"/>
        <end position="157"/>
    </location>
</feature>
<evidence type="ECO:0000313" key="2">
    <source>
        <dbReference type="EMBL" id="MEQ2425397.1"/>
    </source>
</evidence>
<dbReference type="EMBL" id="JBBMFM010000031">
    <property type="protein sequence ID" value="MEQ2425397.1"/>
    <property type="molecule type" value="Genomic_DNA"/>
</dbReference>
<feature type="region of interest" description="Disordered" evidence="1">
    <location>
        <begin position="173"/>
        <end position="210"/>
    </location>
</feature>
<feature type="compositionally biased region" description="Gly residues" evidence="1">
    <location>
        <begin position="175"/>
        <end position="196"/>
    </location>
</feature>
<reference evidence="2 3" key="1">
    <citation type="submission" date="2024-03" db="EMBL/GenBank/DDBJ databases">
        <title>Human intestinal bacterial collection.</title>
        <authorList>
            <person name="Pauvert C."/>
            <person name="Hitch T.C.A."/>
            <person name="Clavel T."/>
        </authorList>
    </citation>
    <scope>NUCLEOTIDE SEQUENCE [LARGE SCALE GENOMIC DNA]</scope>
    <source>
        <strain evidence="2 3">CLA-SR-H021</strain>
    </source>
</reference>
<comment type="caution">
    <text evidence="2">The sequence shown here is derived from an EMBL/GenBank/DDBJ whole genome shotgun (WGS) entry which is preliminary data.</text>
</comment>
<evidence type="ECO:0000313" key="3">
    <source>
        <dbReference type="Proteomes" id="UP001454086"/>
    </source>
</evidence>
<feature type="region of interest" description="Disordered" evidence="1">
    <location>
        <begin position="222"/>
        <end position="266"/>
    </location>
</feature>
<accession>A0ABV1D730</accession>